<protein>
    <recommendedName>
        <fullName evidence="5">Haloacid dehalogenase, type II</fullName>
    </recommendedName>
</protein>
<dbReference type="InParanoid" id="A0A423XJ49"/>
<reference evidence="3 4" key="1">
    <citation type="submission" date="2015-09" db="EMBL/GenBank/DDBJ databases">
        <title>Host preference determinants of Valsa canker pathogens revealed by comparative genomics.</title>
        <authorList>
            <person name="Yin Z."/>
            <person name="Huang L."/>
        </authorList>
    </citation>
    <scope>NUCLEOTIDE SEQUENCE [LARGE SCALE GENOMIC DNA]</scope>
    <source>
        <strain evidence="3 4">SXYLt</strain>
    </source>
</reference>
<proteinExistence type="inferred from homology"/>
<dbReference type="Gene3D" id="1.10.150.240">
    <property type="entry name" value="Putative phosphatase, domain 2"/>
    <property type="match status" value="1"/>
</dbReference>
<keyword evidence="2" id="KW-0378">Hydrolase</keyword>
<organism evidence="3 4">
    <name type="scientific">Cytospora leucostoma</name>
    <dbReference type="NCBI Taxonomy" id="1230097"/>
    <lineage>
        <taxon>Eukaryota</taxon>
        <taxon>Fungi</taxon>
        <taxon>Dikarya</taxon>
        <taxon>Ascomycota</taxon>
        <taxon>Pezizomycotina</taxon>
        <taxon>Sordariomycetes</taxon>
        <taxon>Sordariomycetidae</taxon>
        <taxon>Diaporthales</taxon>
        <taxon>Cytosporaceae</taxon>
        <taxon>Cytospora</taxon>
    </lineage>
</organism>
<dbReference type="Pfam" id="PF00702">
    <property type="entry name" value="Hydrolase"/>
    <property type="match status" value="1"/>
</dbReference>
<accession>A0A423XJ49</accession>
<dbReference type="InterPro" id="IPR006328">
    <property type="entry name" value="2-HAD"/>
</dbReference>
<dbReference type="STRING" id="1230097.A0A423XJ49"/>
<dbReference type="NCBIfam" id="TIGR01509">
    <property type="entry name" value="HAD-SF-IA-v3"/>
    <property type="match status" value="1"/>
</dbReference>
<evidence type="ECO:0008006" key="5">
    <source>
        <dbReference type="Google" id="ProtNLM"/>
    </source>
</evidence>
<dbReference type="GO" id="GO:0016791">
    <property type="term" value="F:phosphatase activity"/>
    <property type="evidence" value="ECO:0007669"/>
    <property type="project" value="UniProtKB-ARBA"/>
</dbReference>
<dbReference type="PRINTS" id="PR00413">
    <property type="entry name" value="HADHALOGNASE"/>
</dbReference>
<dbReference type="OrthoDB" id="2363873at2759"/>
<dbReference type="Gene3D" id="3.40.50.1000">
    <property type="entry name" value="HAD superfamily/HAD-like"/>
    <property type="match status" value="1"/>
</dbReference>
<dbReference type="SFLD" id="SFLDS00003">
    <property type="entry name" value="Haloacid_Dehalogenase"/>
    <property type="match status" value="1"/>
</dbReference>
<dbReference type="NCBIfam" id="TIGR01549">
    <property type="entry name" value="HAD-SF-IA-v1"/>
    <property type="match status" value="1"/>
</dbReference>
<dbReference type="GO" id="GO:0019120">
    <property type="term" value="F:hydrolase activity, acting on acid halide bonds, in C-halide compounds"/>
    <property type="evidence" value="ECO:0007669"/>
    <property type="project" value="InterPro"/>
</dbReference>
<evidence type="ECO:0000313" key="4">
    <source>
        <dbReference type="Proteomes" id="UP000285146"/>
    </source>
</evidence>
<evidence type="ECO:0000256" key="1">
    <source>
        <dbReference type="ARBA" id="ARBA00008106"/>
    </source>
</evidence>
<dbReference type="InterPro" id="IPR023198">
    <property type="entry name" value="PGP-like_dom2"/>
</dbReference>
<keyword evidence="4" id="KW-1185">Reference proteome</keyword>
<dbReference type="PANTHER" id="PTHR43316:SF3">
    <property type="entry name" value="HALOACID DEHALOGENASE, TYPE II (AFU_ORTHOLOGUE AFUA_2G07750)-RELATED"/>
    <property type="match status" value="1"/>
</dbReference>
<comment type="similarity">
    <text evidence="1">Belongs to the HAD-like hydrolase superfamily. S-2-haloalkanoic acid dehalogenase family.</text>
</comment>
<dbReference type="NCBIfam" id="TIGR01493">
    <property type="entry name" value="HAD-SF-IA-v2"/>
    <property type="match status" value="1"/>
</dbReference>
<dbReference type="Proteomes" id="UP000285146">
    <property type="component" value="Unassembled WGS sequence"/>
</dbReference>
<dbReference type="SFLD" id="SFLDG01129">
    <property type="entry name" value="C1.5:_HAD__Beta-PGM__Phosphata"/>
    <property type="match status" value="1"/>
</dbReference>
<sequence>MDKRDIFSDRKAIFFDFMGTCLDWHSSIVAAFPERIPPSARSQLAIDWREAFFQDIHDRFEQGLSPEDIDTTHARLLDTLLGTRATADHSYYIFSEDEKQRAVTAWHKMNAWPDVAAVLAALRQGYEVFVLANGTTRLQLDLARSSGLQFNMLFSSQLLGETKPNPEMYKKAMRLVGVEPEESIMIAAHAYDLRAAKGVGMTTVYVRRWTEDTKEDMRKVEQDVHLFLGKVDGAGPEDHVDGNFGDITWYTKLKLDR</sequence>
<dbReference type="InterPro" id="IPR006439">
    <property type="entry name" value="HAD-SF_hydro_IA"/>
</dbReference>
<dbReference type="PANTHER" id="PTHR43316">
    <property type="entry name" value="HYDROLASE, HALOACID DELAHOGENASE-RELATED"/>
    <property type="match status" value="1"/>
</dbReference>
<name>A0A423XJ49_9PEZI</name>
<dbReference type="AlphaFoldDB" id="A0A423XJ49"/>
<evidence type="ECO:0000313" key="3">
    <source>
        <dbReference type="EMBL" id="ROW16357.1"/>
    </source>
</evidence>
<dbReference type="SUPFAM" id="SSF56784">
    <property type="entry name" value="HAD-like"/>
    <property type="match status" value="1"/>
</dbReference>
<dbReference type="InterPro" id="IPR023214">
    <property type="entry name" value="HAD_sf"/>
</dbReference>
<gene>
    <name evidence="3" type="ORF">VPNG_02747</name>
</gene>
<dbReference type="InterPro" id="IPR051540">
    <property type="entry name" value="S-2-haloacid_dehalogenase"/>
</dbReference>
<dbReference type="NCBIfam" id="TIGR01428">
    <property type="entry name" value="HAD_type_II"/>
    <property type="match status" value="1"/>
</dbReference>
<dbReference type="InterPro" id="IPR036412">
    <property type="entry name" value="HAD-like_sf"/>
</dbReference>
<dbReference type="EMBL" id="LKEB01000005">
    <property type="protein sequence ID" value="ROW16357.1"/>
    <property type="molecule type" value="Genomic_DNA"/>
</dbReference>
<evidence type="ECO:0000256" key="2">
    <source>
        <dbReference type="ARBA" id="ARBA00022801"/>
    </source>
</evidence>
<comment type="caution">
    <text evidence="3">The sequence shown here is derived from an EMBL/GenBank/DDBJ whole genome shotgun (WGS) entry which is preliminary data.</text>
</comment>